<dbReference type="PROSITE" id="PS00165">
    <property type="entry name" value="DEHYDRATASE_SER_THR"/>
    <property type="match status" value="1"/>
</dbReference>
<dbReference type="InterPro" id="IPR029144">
    <property type="entry name" value="Thr_synth_N"/>
</dbReference>
<evidence type="ECO:0000256" key="9">
    <source>
        <dbReference type="ARBA" id="ARBA00023239"/>
    </source>
</evidence>
<dbReference type="InterPro" id="IPR036052">
    <property type="entry name" value="TrpB-like_PALP_sf"/>
</dbReference>
<name>A0A8J7SPA5_9PROT</name>
<evidence type="ECO:0000256" key="5">
    <source>
        <dbReference type="ARBA" id="ARBA00018679"/>
    </source>
</evidence>
<evidence type="ECO:0000313" key="16">
    <source>
        <dbReference type="Proteomes" id="UP000672602"/>
    </source>
</evidence>
<dbReference type="Proteomes" id="UP000672602">
    <property type="component" value="Unassembled WGS sequence"/>
</dbReference>
<accession>A0A8J7SPA5</accession>
<dbReference type="EC" id="4.2.3.1" evidence="4 11"/>
<dbReference type="RefSeq" id="WP_210683120.1">
    <property type="nucleotide sequence ID" value="NZ_JAGMWN010000008.1"/>
</dbReference>
<reference evidence="15" key="1">
    <citation type="submission" date="2021-04" db="EMBL/GenBank/DDBJ databases">
        <authorList>
            <person name="Zhang D.-C."/>
        </authorList>
    </citation>
    <scope>NUCLEOTIDE SEQUENCE</scope>
    <source>
        <strain evidence="15">CGMCC 1.15697</strain>
    </source>
</reference>
<feature type="domain" description="Tryptophan synthase beta chain-like PALP" evidence="13">
    <location>
        <begin position="92"/>
        <end position="382"/>
    </location>
</feature>
<evidence type="ECO:0000313" key="15">
    <source>
        <dbReference type="EMBL" id="MBP5858513.1"/>
    </source>
</evidence>
<evidence type="ECO:0000256" key="8">
    <source>
        <dbReference type="ARBA" id="ARBA00022898"/>
    </source>
</evidence>
<sequence length="468" mass="51119">MRYISTRGAAPELGFGEVLLTGLARDGGLYVPASWPRWKAEDWAALRGLSYVDLATRIMHPFVSEVLSEGELADLCADAYAEFDHDAVAPLKQLDANSWLMELFHGPTLAFKDFALQVLGRLFDHVLRERGERVTIVGATSGDTGSAAIEACRDREAIDIFILHPKGRTSEVQRRQMTTVESANVHNIAIEGSFDDCQDLVKGLFNDPAFRDEMNLSAVNSINWARIMAQIVYYAHAAIALGAPDREVAFAVPTGNFGNVFAAYGAREMGLPVAQLIVGSNENDILTRFLDGNDMSVRDVHATTSPSMDIQVSSNFERLLFDLLDRDGEATAHAMQTFRASGRLPLDEARWHRATQLFAGGRFTDAEAGAAIAGVLEATGELLDPHSAIGVLAGWTKRRDPAIPLVSVATAHPAKFPDAVEAACGRRPQLPERLADLFEREERYSEMRNNLGDLQAMIRANNRAGAPA</sequence>
<dbReference type="InterPro" id="IPR000634">
    <property type="entry name" value="Ser/Thr_deHydtase_PyrdxlP-BS"/>
</dbReference>
<dbReference type="PANTHER" id="PTHR42690">
    <property type="entry name" value="THREONINE SYNTHASE FAMILY MEMBER"/>
    <property type="match status" value="1"/>
</dbReference>
<dbReference type="InterPro" id="IPR037158">
    <property type="entry name" value="Thr_synth_N_sf"/>
</dbReference>
<dbReference type="InterPro" id="IPR004450">
    <property type="entry name" value="Thr_synthase-like"/>
</dbReference>
<evidence type="ECO:0000256" key="7">
    <source>
        <dbReference type="ARBA" id="ARBA00022697"/>
    </source>
</evidence>
<evidence type="ECO:0000256" key="6">
    <source>
        <dbReference type="ARBA" id="ARBA00022605"/>
    </source>
</evidence>
<dbReference type="PANTHER" id="PTHR42690:SF1">
    <property type="entry name" value="THREONINE SYNTHASE-LIKE 2"/>
    <property type="match status" value="1"/>
</dbReference>
<evidence type="ECO:0000259" key="13">
    <source>
        <dbReference type="Pfam" id="PF00291"/>
    </source>
</evidence>
<dbReference type="GO" id="GO:0009088">
    <property type="term" value="P:threonine biosynthetic process"/>
    <property type="evidence" value="ECO:0007669"/>
    <property type="project" value="UniProtKB-UniRule"/>
</dbReference>
<proteinExistence type="inferred from homology"/>
<evidence type="ECO:0000256" key="11">
    <source>
        <dbReference type="NCBIfam" id="TIGR00260"/>
    </source>
</evidence>
<evidence type="ECO:0000259" key="14">
    <source>
        <dbReference type="Pfam" id="PF14821"/>
    </source>
</evidence>
<protein>
    <recommendedName>
        <fullName evidence="5 11">Threonine synthase</fullName>
        <ecNumber evidence="4 11">4.2.3.1</ecNumber>
    </recommendedName>
</protein>
<keyword evidence="16" id="KW-1185">Reference proteome</keyword>
<dbReference type="InterPro" id="IPR051166">
    <property type="entry name" value="Threonine_Synthase"/>
</dbReference>
<dbReference type="EMBL" id="JAGMWN010000008">
    <property type="protein sequence ID" value="MBP5858513.1"/>
    <property type="molecule type" value="Genomic_DNA"/>
</dbReference>
<dbReference type="GO" id="GO:0004795">
    <property type="term" value="F:threonine synthase activity"/>
    <property type="evidence" value="ECO:0007669"/>
    <property type="project" value="UniProtKB-UniRule"/>
</dbReference>
<comment type="pathway">
    <text evidence="2">Amino-acid biosynthesis; L-threonine biosynthesis; L-threonine from L-aspartate: step 5/5.</text>
</comment>
<comment type="catalytic activity">
    <reaction evidence="10">
        <text>O-phospho-L-homoserine + H2O = L-threonine + phosphate</text>
        <dbReference type="Rhea" id="RHEA:10840"/>
        <dbReference type="ChEBI" id="CHEBI:15377"/>
        <dbReference type="ChEBI" id="CHEBI:43474"/>
        <dbReference type="ChEBI" id="CHEBI:57590"/>
        <dbReference type="ChEBI" id="CHEBI:57926"/>
        <dbReference type="EC" id="4.2.3.1"/>
    </reaction>
</comment>
<comment type="caution">
    <text evidence="15">The sequence shown here is derived from an EMBL/GenBank/DDBJ whole genome shotgun (WGS) entry which is preliminary data.</text>
</comment>
<dbReference type="Pfam" id="PF00291">
    <property type="entry name" value="PALP"/>
    <property type="match status" value="1"/>
</dbReference>
<dbReference type="GO" id="GO:0030170">
    <property type="term" value="F:pyridoxal phosphate binding"/>
    <property type="evidence" value="ECO:0007669"/>
    <property type="project" value="InterPro"/>
</dbReference>
<feature type="domain" description="Threonine synthase N-terminal" evidence="14">
    <location>
        <begin position="2"/>
        <end position="80"/>
    </location>
</feature>
<evidence type="ECO:0000256" key="4">
    <source>
        <dbReference type="ARBA" id="ARBA00013028"/>
    </source>
</evidence>
<feature type="modified residue" description="N6-(pyridoxal phosphate)lysine" evidence="12">
    <location>
        <position position="112"/>
    </location>
</feature>
<dbReference type="Pfam" id="PF24857">
    <property type="entry name" value="THR4_C"/>
    <property type="match status" value="1"/>
</dbReference>
<evidence type="ECO:0000256" key="10">
    <source>
        <dbReference type="ARBA" id="ARBA00049144"/>
    </source>
</evidence>
<dbReference type="CDD" id="cd01560">
    <property type="entry name" value="Thr-synth_2"/>
    <property type="match status" value="1"/>
</dbReference>
<dbReference type="Gene3D" id="3.40.50.1100">
    <property type="match status" value="2"/>
</dbReference>
<keyword evidence="8 12" id="KW-0663">Pyridoxal phosphate</keyword>
<gene>
    <name evidence="15" type="ORF">KAJ83_15940</name>
</gene>
<evidence type="ECO:0000256" key="2">
    <source>
        <dbReference type="ARBA" id="ARBA00004979"/>
    </source>
</evidence>
<evidence type="ECO:0000256" key="12">
    <source>
        <dbReference type="PIRSR" id="PIRSR604450-51"/>
    </source>
</evidence>
<dbReference type="SUPFAM" id="SSF53686">
    <property type="entry name" value="Tryptophan synthase beta subunit-like PLP-dependent enzymes"/>
    <property type="match status" value="1"/>
</dbReference>
<keyword evidence="7" id="KW-0791">Threonine biosynthesis</keyword>
<organism evidence="15 16">
    <name type="scientific">Marivibrio halodurans</name>
    <dbReference type="NCBI Taxonomy" id="2039722"/>
    <lineage>
        <taxon>Bacteria</taxon>
        <taxon>Pseudomonadati</taxon>
        <taxon>Pseudomonadota</taxon>
        <taxon>Alphaproteobacteria</taxon>
        <taxon>Rhodospirillales</taxon>
        <taxon>Rhodospirillaceae</taxon>
        <taxon>Marivibrio</taxon>
    </lineage>
</organism>
<dbReference type="NCBIfam" id="TIGR00260">
    <property type="entry name" value="thrC"/>
    <property type="match status" value="1"/>
</dbReference>
<dbReference type="Pfam" id="PF14821">
    <property type="entry name" value="Thr_synth_N"/>
    <property type="match status" value="1"/>
</dbReference>
<evidence type="ECO:0000256" key="1">
    <source>
        <dbReference type="ARBA" id="ARBA00001933"/>
    </source>
</evidence>
<keyword evidence="6" id="KW-0028">Amino-acid biosynthesis</keyword>
<evidence type="ECO:0000256" key="3">
    <source>
        <dbReference type="ARBA" id="ARBA00005517"/>
    </source>
</evidence>
<comment type="cofactor">
    <cofactor evidence="1 12">
        <name>pyridoxal 5'-phosphate</name>
        <dbReference type="ChEBI" id="CHEBI:597326"/>
    </cofactor>
</comment>
<dbReference type="Gene3D" id="3.90.1380.10">
    <property type="entry name" value="Threonine synthase, N-terminal domain"/>
    <property type="match status" value="1"/>
</dbReference>
<keyword evidence="9 15" id="KW-0456">Lyase</keyword>
<dbReference type="AlphaFoldDB" id="A0A8J7SPA5"/>
<dbReference type="InterPro" id="IPR001926">
    <property type="entry name" value="TrpB-like_PALP"/>
</dbReference>
<comment type="similarity">
    <text evidence="3">Belongs to the threonine synthase family.</text>
</comment>
<dbReference type="UniPathway" id="UPA00050">
    <property type="reaction ID" value="UER00065"/>
</dbReference>